<keyword evidence="13 14" id="KW-0472">Membrane</keyword>
<feature type="transmembrane region" description="Helical" evidence="14">
    <location>
        <begin position="376"/>
        <end position="397"/>
    </location>
</feature>
<dbReference type="InterPro" id="IPR005135">
    <property type="entry name" value="Endo/exonuclease/phosphatase"/>
</dbReference>
<evidence type="ECO:0000256" key="3">
    <source>
        <dbReference type="ARBA" id="ARBA00004991"/>
    </source>
</evidence>
<reference evidence="16 17" key="1">
    <citation type="submission" date="2019-07" db="EMBL/GenBank/DDBJ databases">
        <authorList>
            <person name="Jastrzebski P J."/>
            <person name="Paukszto L."/>
            <person name="Jastrzebski P J."/>
        </authorList>
    </citation>
    <scope>NUCLEOTIDE SEQUENCE [LARGE SCALE GENOMIC DNA]</scope>
    <source>
        <strain evidence="16 17">WMS-il1</strain>
    </source>
</reference>
<comment type="subcellular location">
    <subcellularLocation>
        <location evidence="1">Membrane</location>
        <topology evidence="1">Multi-pass membrane protein</topology>
    </subcellularLocation>
</comment>
<keyword evidence="17" id="KW-1185">Reference proteome</keyword>
<dbReference type="InterPro" id="IPR036691">
    <property type="entry name" value="Endo/exonu/phosph_ase_sf"/>
</dbReference>
<keyword evidence="8" id="KW-0378">Hydrolase</keyword>
<name>A0A564Z582_HYMDI</name>
<dbReference type="GO" id="GO:0004767">
    <property type="term" value="F:sphingomyelin phosphodiesterase activity"/>
    <property type="evidence" value="ECO:0007669"/>
    <property type="project" value="UniProtKB-EC"/>
</dbReference>
<keyword evidence="12" id="KW-0443">Lipid metabolism</keyword>
<comment type="similarity">
    <text evidence="4">Belongs to the neutral sphingomyelinase family.</text>
</comment>
<evidence type="ECO:0000256" key="8">
    <source>
        <dbReference type="ARBA" id="ARBA00022801"/>
    </source>
</evidence>
<proteinExistence type="inferred from homology"/>
<dbReference type="GO" id="GO:0046872">
    <property type="term" value="F:metal ion binding"/>
    <property type="evidence" value="ECO:0007669"/>
    <property type="project" value="UniProtKB-KW"/>
</dbReference>
<evidence type="ECO:0000256" key="13">
    <source>
        <dbReference type="ARBA" id="ARBA00023136"/>
    </source>
</evidence>
<keyword evidence="7" id="KW-0479">Metal-binding</keyword>
<organism evidence="16 17">
    <name type="scientific">Hymenolepis diminuta</name>
    <name type="common">Rat tapeworm</name>
    <dbReference type="NCBI Taxonomy" id="6216"/>
    <lineage>
        <taxon>Eukaryota</taxon>
        <taxon>Metazoa</taxon>
        <taxon>Spiralia</taxon>
        <taxon>Lophotrochozoa</taxon>
        <taxon>Platyhelminthes</taxon>
        <taxon>Cestoda</taxon>
        <taxon>Eucestoda</taxon>
        <taxon>Cyclophyllidea</taxon>
        <taxon>Hymenolepididae</taxon>
        <taxon>Hymenolepis</taxon>
    </lineage>
</organism>
<evidence type="ECO:0000256" key="4">
    <source>
        <dbReference type="ARBA" id="ARBA00006335"/>
    </source>
</evidence>
<dbReference type="GO" id="GO:0006665">
    <property type="term" value="P:sphingolipid metabolic process"/>
    <property type="evidence" value="ECO:0007669"/>
    <property type="project" value="UniProtKB-KW"/>
</dbReference>
<dbReference type="GO" id="GO:0016020">
    <property type="term" value="C:membrane"/>
    <property type="evidence" value="ECO:0007669"/>
    <property type="project" value="UniProtKB-SubCell"/>
</dbReference>
<evidence type="ECO:0000256" key="11">
    <source>
        <dbReference type="ARBA" id="ARBA00022989"/>
    </source>
</evidence>
<dbReference type="InterPro" id="IPR038772">
    <property type="entry name" value="Sph/SMPD2-like"/>
</dbReference>
<accession>A0A564Z582</accession>
<dbReference type="SUPFAM" id="SSF56219">
    <property type="entry name" value="DNase I-like"/>
    <property type="match status" value="1"/>
</dbReference>
<sequence>MSGGMHSTPGYAEKIKIITLNCWGVFFKPWTVQKDVRIEAIAEMLRKCDCDIIFLQEVWVQNDFEKIKTALSSTHPYSVKFYAHLFGAGICIFCKWPLKFFMALPYSVNGYPHYIHQADWPAGKSMGYASTVTPAGFRLNLYNTHTHARYKLKHEDDPVEGHRLTQAIELMEFVRASAGSADAIFIAGDLNLEPYTTAIRLLKRSLGLKDAWLDQTARHPVTNLELMEFEGATCERADCPYANKKWTKHYGNGVRLDYVFYRPGVVENGLSSVTIECEHCQVKMSEVPSNPGLFYSDHALVTGEFIIRRHENPVPEENPPVNSEEPLETLLIEADNVIKKQVQMENKKKLIYLVIAPILIVAFLVFGTAVPVCHPAYKFFSSLVLMLAGAGNFALIWGNAIGRPCIMSSLRNAKSIIWNQLAEFINQPKNY</sequence>
<dbReference type="EMBL" id="CABIJS010000666">
    <property type="protein sequence ID" value="VUZ54592.1"/>
    <property type="molecule type" value="Genomic_DNA"/>
</dbReference>
<evidence type="ECO:0000256" key="2">
    <source>
        <dbReference type="ARBA" id="ARBA00004760"/>
    </source>
</evidence>
<evidence type="ECO:0000256" key="6">
    <source>
        <dbReference type="ARBA" id="ARBA00022692"/>
    </source>
</evidence>
<evidence type="ECO:0000256" key="12">
    <source>
        <dbReference type="ARBA" id="ARBA00023098"/>
    </source>
</evidence>
<keyword evidence="11 14" id="KW-1133">Transmembrane helix</keyword>
<feature type="domain" description="Endonuclease/exonuclease/phosphatase" evidence="15">
    <location>
        <begin position="18"/>
        <end position="298"/>
    </location>
</feature>
<evidence type="ECO:0000259" key="15">
    <source>
        <dbReference type="Pfam" id="PF03372"/>
    </source>
</evidence>
<dbReference type="Pfam" id="PF03372">
    <property type="entry name" value="Exo_endo_phos"/>
    <property type="match status" value="1"/>
</dbReference>
<dbReference type="EC" id="3.1.4.12" evidence="5"/>
<dbReference type="AlphaFoldDB" id="A0A564Z582"/>
<evidence type="ECO:0000256" key="7">
    <source>
        <dbReference type="ARBA" id="ARBA00022723"/>
    </source>
</evidence>
<evidence type="ECO:0000256" key="1">
    <source>
        <dbReference type="ARBA" id="ARBA00004141"/>
    </source>
</evidence>
<keyword evidence="9" id="KW-0460">Magnesium</keyword>
<evidence type="ECO:0000313" key="16">
    <source>
        <dbReference type="EMBL" id="VUZ54592.1"/>
    </source>
</evidence>
<feature type="transmembrane region" description="Helical" evidence="14">
    <location>
        <begin position="350"/>
        <end position="370"/>
    </location>
</feature>
<evidence type="ECO:0000256" key="9">
    <source>
        <dbReference type="ARBA" id="ARBA00022842"/>
    </source>
</evidence>
<keyword evidence="6 14" id="KW-0812">Transmembrane</keyword>
<comment type="pathway">
    <text evidence="3">Sphingolipid metabolism.</text>
</comment>
<dbReference type="Proteomes" id="UP000321570">
    <property type="component" value="Unassembled WGS sequence"/>
</dbReference>
<protein>
    <recommendedName>
        <fullName evidence="5">sphingomyelin phosphodiesterase</fullName>
        <ecNumber evidence="5">3.1.4.12</ecNumber>
    </recommendedName>
</protein>
<comment type="pathway">
    <text evidence="2">Lipid metabolism; sphingolipid metabolism.</text>
</comment>
<evidence type="ECO:0000256" key="5">
    <source>
        <dbReference type="ARBA" id="ARBA00012369"/>
    </source>
</evidence>
<keyword evidence="10" id="KW-0746">Sphingolipid metabolism</keyword>
<dbReference type="PANTHER" id="PTHR16320">
    <property type="entry name" value="SPHINGOMYELINASE FAMILY MEMBER"/>
    <property type="match status" value="1"/>
</dbReference>
<dbReference type="PANTHER" id="PTHR16320:SF24">
    <property type="entry name" value="PHOSPHODIESTERASE, PUTATIVE-RELATED"/>
    <property type="match status" value="1"/>
</dbReference>
<dbReference type="Gene3D" id="3.60.10.10">
    <property type="entry name" value="Endonuclease/exonuclease/phosphatase"/>
    <property type="match status" value="1"/>
</dbReference>
<evidence type="ECO:0000313" key="17">
    <source>
        <dbReference type="Proteomes" id="UP000321570"/>
    </source>
</evidence>
<gene>
    <name evidence="16" type="ORF">WMSIL1_LOCUS12759</name>
</gene>
<evidence type="ECO:0000256" key="10">
    <source>
        <dbReference type="ARBA" id="ARBA00022919"/>
    </source>
</evidence>
<evidence type="ECO:0000256" key="14">
    <source>
        <dbReference type="SAM" id="Phobius"/>
    </source>
</evidence>